<dbReference type="VEuPathDB" id="VectorBase:ACUA012344"/>
<reference evidence="2" key="1">
    <citation type="submission" date="2013-09" db="EMBL/GenBank/DDBJ databases">
        <title>The Genome Sequence of Anopheles culicifacies species A.</title>
        <authorList>
            <consortium name="The Broad Institute Genomics Platform"/>
            <person name="Neafsey D.E."/>
            <person name="Besansky N."/>
            <person name="Howell P."/>
            <person name="Walton C."/>
            <person name="Young S.K."/>
            <person name="Zeng Q."/>
            <person name="Gargeya S."/>
            <person name="Fitzgerald M."/>
            <person name="Haas B."/>
            <person name="Abouelleil A."/>
            <person name="Allen A.W."/>
            <person name="Alvarado L."/>
            <person name="Arachchi H.M."/>
            <person name="Berlin A.M."/>
            <person name="Chapman S.B."/>
            <person name="Gainer-Dewar J."/>
            <person name="Goldberg J."/>
            <person name="Griggs A."/>
            <person name="Gujja S."/>
            <person name="Hansen M."/>
            <person name="Howarth C."/>
            <person name="Imamovic A."/>
            <person name="Ireland A."/>
            <person name="Larimer J."/>
            <person name="McCowan C."/>
            <person name="Murphy C."/>
            <person name="Pearson M."/>
            <person name="Poon T.W."/>
            <person name="Priest M."/>
            <person name="Roberts A."/>
            <person name="Saif S."/>
            <person name="Shea T."/>
            <person name="Sisk P."/>
            <person name="Sykes S."/>
            <person name="Wortman J."/>
            <person name="Nusbaum C."/>
            <person name="Birren B."/>
        </authorList>
    </citation>
    <scope>NUCLEOTIDE SEQUENCE [LARGE SCALE GENOMIC DNA]</scope>
    <source>
        <strain evidence="2">A-37</strain>
    </source>
</reference>
<protein>
    <submittedName>
        <fullName evidence="1">Uncharacterized protein</fullName>
    </submittedName>
</protein>
<keyword evidence="2" id="KW-1185">Reference proteome</keyword>
<evidence type="ECO:0000313" key="1">
    <source>
        <dbReference type="EnsemblMetazoa" id="ACUA012344-PA"/>
    </source>
</evidence>
<dbReference type="EMBL" id="AXCM01012792">
    <property type="status" value="NOT_ANNOTATED_CDS"/>
    <property type="molecule type" value="Genomic_DNA"/>
</dbReference>
<dbReference type="AlphaFoldDB" id="A0A182M8V7"/>
<name>A0A182M8V7_9DIPT</name>
<organism evidence="1 2">
    <name type="scientific">Anopheles culicifacies</name>
    <dbReference type="NCBI Taxonomy" id="139723"/>
    <lineage>
        <taxon>Eukaryota</taxon>
        <taxon>Metazoa</taxon>
        <taxon>Ecdysozoa</taxon>
        <taxon>Arthropoda</taxon>
        <taxon>Hexapoda</taxon>
        <taxon>Insecta</taxon>
        <taxon>Pterygota</taxon>
        <taxon>Neoptera</taxon>
        <taxon>Endopterygota</taxon>
        <taxon>Diptera</taxon>
        <taxon>Nematocera</taxon>
        <taxon>Culicoidea</taxon>
        <taxon>Culicidae</taxon>
        <taxon>Anophelinae</taxon>
        <taxon>Anopheles</taxon>
        <taxon>culicifacies species complex</taxon>
    </lineage>
</organism>
<reference evidence="1" key="2">
    <citation type="submission" date="2020-05" db="UniProtKB">
        <authorList>
            <consortium name="EnsemblMetazoa"/>
        </authorList>
    </citation>
    <scope>IDENTIFICATION</scope>
    <source>
        <strain evidence="1">A-37</strain>
    </source>
</reference>
<evidence type="ECO:0000313" key="2">
    <source>
        <dbReference type="Proteomes" id="UP000075883"/>
    </source>
</evidence>
<dbReference type="Proteomes" id="UP000075883">
    <property type="component" value="Unassembled WGS sequence"/>
</dbReference>
<sequence length="168" mass="18263">MKFCNSAWLFSDSSTISFSVFSSCASRSIISREFGVRGISSDMSGIATASFTISRRMYPILRSISSQRRISLVYFRWNMLMSAFSYKETFEKRFHLFCSLGFNTPRSVIMPVISSAGVTSNAGFQHPMPGAAILCPPMCVSSCSGRSSILICVPSAIATSIEVNGAAT</sequence>
<dbReference type="EMBL" id="AXCM01012793">
    <property type="status" value="NOT_ANNOTATED_CDS"/>
    <property type="molecule type" value="Genomic_DNA"/>
</dbReference>
<proteinExistence type="predicted"/>
<dbReference type="EnsemblMetazoa" id="ACUA012344-RA">
    <property type="protein sequence ID" value="ACUA012344-PA"/>
    <property type="gene ID" value="ACUA012344"/>
</dbReference>
<accession>A0A182M8V7</accession>
<dbReference type="PROSITE" id="PS51257">
    <property type="entry name" value="PROKAR_LIPOPROTEIN"/>
    <property type="match status" value="1"/>
</dbReference>